<feature type="region of interest" description="Disordered" evidence="2">
    <location>
        <begin position="42"/>
        <end position="63"/>
    </location>
</feature>
<dbReference type="PANTHER" id="PTHR15157:SF5">
    <property type="entry name" value="UV RADIATION RESISTANCE-ASSOCIATED GENE PROTEIN"/>
    <property type="match status" value="1"/>
</dbReference>
<organism evidence="3 4">
    <name type="scientific">Saccharomycopsis crataegensis</name>
    <dbReference type="NCBI Taxonomy" id="43959"/>
    <lineage>
        <taxon>Eukaryota</taxon>
        <taxon>Fungi</taxon>
        <taxon>Dikarya</taxon>
        <taxon>Ascomycota</taxon>
        <taxon>Saccharomycotina</taxon>
        <taxon>Saccharomycetes</taxon>
        <taxon>Saccharomycopsidaceae</taxon>
        <taxon>Saccharomycopsis</taxon>
    </lineage>
</organism>
<protein>
    <submittedName>
        <fullName evidence="3">Uncharacterized protein</fullName>
    </submittedName>
</protein>
<evidence type="ECO:0000313" key="3">
    <source>
        <dbReference type="EMBL" id="GMM34576.1"/>
    </source>
</evidence>
<sequence length="636" mass="72512">MAPMTTPVLNHRKIKHLVSISLRNIKIPETLTISEISHIGNNKSKLDPSESSFQSSTSLDNHNHSMEAHNTQELDHFILSRCSFYDTFFVLQLPKSQTPFYISEISSECMNVDFHDINLMALALKDPIGFAQLSKSRKVKLRVFVRRSNHDAPWKVLLSRTIFMSNLMYVGPELDQLQHSSKNNELFISMTDGVFKLSQTTVQEIRQKLSSQTTKTIKQGRSKFVANPDGGVPMMDYESIMKLDNLKLCIMDIQTINYSLTMGIDKAIRGGETIEPPAMNSDFNDKKVQIRNMRCKVTDFRKVIELLRNNNYQLKKKLTTKKKILDRLKLLIYDDGCDDDNDNDNDDYDYDNDAIQTNGSSTEDGFNNEEVYEGVLKKEERLDKIKFKFDDDHNTVHQPRATPINQHHQVNSIISSIDSEIQTLKLKYHENSEDLQLLDSQITSELSQIFKTLVNIFPIIPLNSNPIEFSLLGLRLSNLCYFIRYPNYNKGAQNHHSADEDDLVFLSKDDLQLEIDACLGYVTTLVQLLSLYLGIPLKYPVISCGSYSVICDYVSALNDNNKVFPLHLSNRYPAMGLAGSSKKVILFKFEYGVSLLNKNIQQIMESESLVGPDQRNILGNLKMLLLYLASKDLGTP</sequence>
<keyword evidence="4" id="KW-1185">Reference proteome</keyword>
<evidence type="ECO:0000256" key="2">
    <source>
        <dbReference type="SAM" id="MobiDB-lite"/>
    </source>
</evidence>
<comment type="caution">
    <text evidence="3">The sequence shown here is derived from an EMBL/GenBank/DDBJ whole genome shotgun (WGS) entry which is preliminary data.</text>
</comment>
<dbReference type="GO" id="GO:0000149">
    <property type="term" value="F:SNARE binding"/>
    <property type="evidence" value="ECO:0007669"/>
    <property type="project" value="TreeGrafter"/>
</dbReference>
<dbReference type="GeneID" id="90072555"/>
<evidence type="ECO:0000256" key="1">
    <source>
        <dbReference type="ARBA" id="ARBA00023054"/>
    </source>
</evidence>
<dbReference type="EMBL" id="BTFZ01000003">
    <property type="protein sequence ID" value="GMM34576.1"/>
    <property type="molecule type" value="Genomic_DNA"/>
</dbReference>
<dbReference type="GO" id="GO:0000323">
    <property type="term" value="C:lytic vacuole"/>
    <property type="evidence" value="ECO:0007669"/>
    <property type="project" value="TreeGrafter"/>
</dbReference>
<gene>
    <name evidence="3" type="ORF">DASC09_019010</name>
</gene>
<accession>A0AAV5QIY4</accession>
<dbReference type="RefSeq" id="XP_064851576.1">
    <property type="nucleotide sequence ID" value="XM_064995504.1"/>
</dbReference>
<proteinExistence type="predicted"/>
<name>A0AAV5QIY4_9ASCO</name>
<dbReference type="AlphaFoldDB" id="A0AAV5QIY4"/>
<dbReference type="PANTHER" id="PTHR15157">
    <property type="entry name" value="UV RADIATION RESISTANCE-ASSOCIATED GENE PROTEIN"/>
    <property type="match status" value="1"/>
</dbReference>
<dbReference type="Proteomes" id="UP001360560">
    <property type="component" value="Unassembled WGS sequence"/>
</dbReference>
<dbReference type="GO" id="GO:0005768">
    <property type="term" value="C:endosome"/>
    <property type="evidence" value="ECO:0007669"/>
    <property type="project" value="TreeGrafter"/>
</dbReference>
<reference evidence="3 4" key="1">
    <citation type="journal article" date="2023" name="Elife">
        <title>Identification of key yeast species and microbe-microbe interactions impacting larval growth of Drosophila in the wild.</title>
        <authorList>
            <person name="Mure A."/>
            <person name="Sugiura Y."/>
            <person name="Maeda R."/>
            <person name="Honda K."/>
            <person name="Sakurai N."/>
            <person name="Takahashi Y."/>
            <person name="Watada M."/>
            <person name="Katoh T."/>
            <person name="Gotoh A."/>
            <person name="Gotoh Y."/>
            <person name="Taniguchi I."/>
            <person name="Nakamura K."/>
            <person name="Hayashi T."/>
            <person name="Katayama T."/>
            <person name="Uemura T."/>
            <person name="Hattori Y."/>
        </authorList>
    </citation>
    <scope>NUCLEOTIDE SEQUENCE [LARGE SCALE GENOMIC DNA]</scope>
    <source>
        <strain evidence="3 4">SC-9</strain>
    </source>
</reference>
<keyword evidence="1" id="KW-0175">Coiled coil</keyword>
<evidence type="ECO:0000313" key="4">
    <source>
        <dbReference type="Proteomes" id="UP001360560"/>
    </source>
</evidence>
<feature type="compositionally biased region" description="Polar residues" evidence="2">
    <location>
        <begin position="42"/>
        <end position="60"/>
    </location>
</feature>
<dbReference type="GO" id="GO:0035493">
    <property type="term" value="P:SNARE complex assembly"/>
    <property type="evidence" value="ECO:0007669"/>
    <property type="project" value="TreeGrafter"/>
</dbReference>